<evidence type="ECO:0000259" key="3">
    <source>
        <dbReference type="PROSITE" id="PS50157"/>
    </source>
</evidence>
<gene>
    <name evidence="4" type="ORF">JMJ35_003655</name>
</gene>
<accession>A0AA39R2Y9</accession>
<dbReference type="EMBL" id="JAFEKC020000006">
    <property type="protein sequence ID" value="KAK0513933.1"/>
    <property type="molecule type" value="Genomic_DNA"/>
</dbReference>
<sequence length="667" mass="74050">MRPDQPQGRRARERPSGADINRRAEEPPRPQHPLLETDRHRVRHRHTQSFPQHQGIPLRIDHLLQENHNTYQDGHRRNHSSAIGRIGPYAPDNISTPFFDNYQSIPTRAQYLEPQHSATQYSGGSQYPGLQYQGPHFPGPQYPGQQYPGQHYPGLQYPSPQYLGPQYSGLQYPSLQSPVSRQFPGLDSTYRPIFDEHGLPQVIDGIPRFQEEFGQSSSMFNDQMFAGPPDPQVGIPNSMAPFDSTIFQHGHINAPYLLPDPRFGNSFQEHGVNRDPFQSLLSSPYLLPDPLPSGPIQQPAITQDSYQSLSSGTSHLATTHGRPRSRAARSQESNLHENQTTVDPKELNIVKYDLQGPMIGPADQISNIGERYGARHSQASAVYDQQSGLPNPGSAQQLRTPTRQRVAHNQVDSRHIQGQDNGKRKRRAHSSPPGGSSPKELSPIPSVAGRRQGQNPRHGSRVYFHPEQEEQTPKKSDTSEPLERTRRLIARLPIPSGAPPKKSNRRRALSSPEAGSSPVMTDHERAAEATNPISGKGVPYDDQNDDVNDVQQQAVDAQNPSLPNEDSGSASRPSKRRSGAKRKPPGSFYARLRACNGVVIPSKLNPGEAPRIVIQSNRREPKTGGSKCPICGGRFTDKGHLQQHFAACVNLNGNPDGHYWDDLVEDK</sequence>
<feature type="compositionally biased region" description="Basic and acidic residues" evidence="2">
    <location>
        <begin position="13"/>
        <end position="39"/>
    </location>
</feature>
<protein>
    <recommendedName>
        <fullName evidence="3">C2H2-type domain-containing protein</fullName>
    </recommendedName>
</protein>
<keyword evidence="1" id="KW-0863">Zinc-finger</keyword>
<feature type="region of interest" description="Disordered" evidence="2">
    <location>
        <begin position="1"/>
        <end position="54"/>
    </location>
</feature>
<evidence type="ECO:0000256" key="1">
    <source>
        <dbReference type="PROSITE-ProRule" id="PRU00042"/>
    </source>
</evidence>
<proteinExistence type="predicted"/>
<dbReference type="Proteomes" id="UP001166286">
    <property type="component" value="Unassembled WGS sequence"/>
</dbReference>
<feature type="compositionally biased region" description="Basic and acidic residues" evidence="2">
    <location>
        <begin position="464"/>
        <end position="486"/>
    </location>
</feature>
<keyword evidence="1" id="KW-0862">Zinc</keyword>
<dbReference type="PROSITE" id="PS50157">
    <property type="entry name" value="ZINC_FINGER_C2H2_2"/>
    <property type="match status" value="1"/>
</dbReference>
<dbReference type="InterPro" id="IPR013087">
    <property type="entry name" value="Znf_C2H2_type"/>
</dbReference>
<organism evidence="4 5">
    <name type="scientific">Cladonia borealis</name>
    <dbReference type="NCBI Taxonomy" id="184061"/>
    <lineage>
        <taxon>Eukaryota</taxon>
        <taxon>Fungi</taxon>
        <taxon>Dikarya</taxon>
        <taxon>Ascomycota</taxon>
        <taxon>Pezizomycotina</taxon>
        <taxon>Lecanoromycetes</taxon>
        <taxon>OSLEUM clade</taxon>
        <taxon>Lecanoromycetidae</taxon>
        <taxon>Lecanorales</taxon>
        <taxon>Lecanorineae</taxon>
        <taxon>Cladoniaceae</taxon>
        <taxon>Cladonia</taxon>
    </lineage>
</organism>
<feature type="compositionally biased region" description="Polar residues" evidence="2">
    <location>
        <begin position="328"/>
        <end position="342"/>
    </location>
</feature>
<dbReference type="AlphaFoldDB" id="A0AA39R2Y9"/>
<comment type="caution">
    <text evidence="4">The sequence shown here is derived from an EMBL/GenBank/DDBJ whole genome shotgun (WGS) entry which is preliminary data.</text>
</comment>
<feature type="region of interest" description="Disordered" evidence="2">
    <location>
        <begin position="384"/>
        <end position="588"/>
    </location>
</feature>
<evidence type="ECO:0000313" key="4">
    <source>
        <dbReference type="EMBL" id="KAK0513933.1"/>
    </source>
</evidence>
<feature type="compositionally biased region" description="Polar residues" evidence="2">
    <location>
        <begin position="560"/>
        <end position="572"/>
    </location>
</feature>
<feature type="compositionally biased region" description="Basic residues" evidence="2">
    <location>
        <begin position="573"/>
        <end position="584"/>
    </location>
</feature>
<feature type="domain" description="C2H2-type" evidence="3">
    <location>
        <begin position="626"/>
        <end position="655"/>
    </location>
</feature>
<feature type="compositionally biased region" description="Low complexity" evidence="2">
    <location>
        <begin position="549"/>
        <end position="559"/>
    </location>
</feature>
<dbReference type="GO" id="GO:0008270">
    <property type="term" value="F:zinc ion binding"/>
    <property type="evidence" value="ECO:0007669"/>
    <property type="project" value="UniProtKB-KW"/>
</dbReference>
<feature type="compositionally biased region" description="Polar residues" evidence="2">
    <location>
        <begin position="384"/>
        <end position="403"/>
    </location>
</feature>
<feature type="region of interest" description="Disordered" evidence="2">
    <location>
        <begin position="283"/>
        <end position="347"/>
    </location>
</feature>
<evidence type="ECO:0000313" key="5">
    <source>
        <dbReference type="Proteomes" id="UP001166286"/>
    </source>
</evidence>
<keyword evidence="5" id="KW-1185">Reference proteome</keyword>
<evidence type="ECO:0000256" key="2">
    <source>
        <dbReference type="SAM" id="MobiDB-lite"/>
    </source>
</evidence>
<feature type="compositionally biased region" description="Polar residues" evidence="2">
    <location>
        <begin position="299"/>
        <end position="317"/>
    </location>
</feature>
<name>A0AA39R2Y9_9LECA</name>
<keyword evidence="1" id="KW-0479">Metal-binding</keyword>
<reference evidence="4" key="1">
    <citation type="submission" date="2023-03" db="EMBL/GenBank/DDBJ databases">
        <title>Complete genome of Cladonia borealis.</title>
        <authorList>
            <person name="Park H."/>
        </authorList>
    </citation>
    <scope>NUCLEOTIDE SEQUENCE</scope>
    <source>
        <strain evidence="4">ANT050790</strain>
    </source>
</reference>